<keyword evidence="3" id="KW-1185">Reference proteome</keyword>
<dbReference type="Pfam" id="PF00583">
    <property type="entry name" value="Acetyltransf_1"/>
    <property type="match status" value="1"/>
</dbReference>
<dbReference type="Proteomes" id="UP000664163">
    <property type="component" value="Unassembled WGS sequence"/>
</dbReference>
<comment type="caution">
    <text evidence="2">The sequence shown here is derived from an EMBL/GenBank/DDBJ whole genome shotgun (WGS) entry which is preliminary data.</text>
</comment>
<dbReference type="RefSeq" id="WP_207070396.1">
    <property type="nucleotide sequence ID" value="NZ_JAFLND010000001.1"/>
</dbReference>
<sequence length="138" mass="15998">MEFHISTEKDKLDIQKVHQQVSSTYWAENRTMEETMMTIEKSICFGIYNEEGEQIAYARIITDGLIFAYIMDVVVFDPYKGKGLGKKLVQHILDRPDVKNVNTVALKTMDAHSFYKTLGFKSVGNSKMWMSIERVKYD</sequence>
<dbReference type="InterPro" id="IPR053144">
    <property type="entry name" value="Acetyltransferase_Butenolide"/>
</dbReference>
<feature type="domain" description="N-acetyltransferase" evidence="1">
    <location>
        <begin position="1"/>
        <end position="138"/>
    </location>
</feature>
<name>A0ABS3EUN0_9FLAO</name>
<accession>A0ABS3EUN0</accession>
<dbReference type="CDD" id="cd04301">
    <property type="entry name" value="NAT_SF"/>
    <property type="match status" value="1"/>
</dbReference>
<dbReference type="Gene3D" id="3.40.630.30">
    <property type="match status" value="1"/>
</dbReference>
<dbReference type="PANTHER" id="PTHR43233:SF1">
    <property type="entry name" value="FAMILY N-ACETYLTRANSFERASE, PUTATIVE (AFU_ORTHOLOGUE AFUA_6G03350)-RELATED"/>
    <property type="match status" value="1"/>
</dbReference>
<gene>
    <name evidence="2" type="ORF">J0X13_05305</name>
</gene>
<evidence type="ECO:0000259" key="1">
    <source>
        <dbReference type="PROSITE" id="PS51186"/>
    </source>
</evidence>
<dbReference type="EMBL" id="JAFLND010000001">
    <property type="protein sequence ID" value="MBO0329955.1"/>
    <property type="molecule type" value="Genomic_DNA"/>
</dbReference>
<dbReference type="PROSITE" id="PS51186">
    <property type="entry name" value="GNAT"/>
    <property type="match status" value="1"/>
</dbReference>
<dbReference type="SUPFAM" id="SSF55729">
    <property type="entry name" value="Acyl-CoA N-acyltransferases (Nat)"/>
    <property type="match status" value="1"/>
</dbReference>
<dbReference type="InterPro" id="IPR000182">
    <property type="entry name" value="GNAT_dom"/>
</dbReference>
<protein>
    <submittedName>
        <fullName evidence="2">GNAT family N-acetyltransferase</fullName>
    </submittedName>
</protein>
<proteinExistence type="predicted"/>
<dbReference type="PANTHER" id="PTHR43233">
    <property type="entry name" value="FAMILY N-ACETYLTRANSFERASE, PUTATIVE (AFU_ORTHOLOGUE AFUA_6G03350)-RELATED"/>
    <property type="match status" value="1"/>
</dbReference>
<reference evidence="2 3" key="1">
    <citation type="submission" date="2021-03" db="EMBL/GenBank/DDBJ databases">
        <title>Muricauda sp. CAU 1631 isolated from Incheon.</title>
        <authorList>
            <person name="Kim W."/>
        </authorList>
    </citation>
    <scope>NUCLEOTIDE SEQUENCE [LARGE SCALE GENOMIC DNA]</scope>
    <source>
        <strain evidence="2 3">CAU 1631</strain>
    </source>
</reference>
<organism evidence="2 3">
    <name type="scientific">[Muricauda] lutisoli</name>
    <dbReference type="NCBI Taxonomy" id="2816035"/>
    <lineage>
        <taxon>Bacteria</taxon>
        <taxon>Pseudomonadati</taxon>
        <taxon>Bacteroidota</taxon>
        <taxon>Flavobacteriia</taxon>
        <taxon>Flavobacteriales</taxon>
        <taxon>Flavobacteriaceae</taxon>
        <taxon>Allomuricauda</taxon>
    </lineage>
</organism>
<evidence type="ECO:0000313" key="2">
    <source>
        <dbReference type="EMBL" id="MBO0329955.1"/>
    </source>
</evidence>
<dbReference type="InterPro" id="IPR016181">
    <property type="entry name" value="Acyl_CoA_acyltransferase"/>
</dbReference>
<evidence type="ECO:0000313" key="3">
    <source>
        <dbReference type="Proteomes" id="UP000664163"/>
    </source>
</evidence>